<dbReference type="OrthoDB" id="1649074at2"/>
<protein>
    <submittedName>
        <fullName evidence="2">UPF0223 family protein</fullName>
    </submittedName>
</protein>
<organism evidence="1 3">
    <name type="scientific">Salinicoccus roseus</name>
    <dbReference type="NCBI Taxonomy" id="45670"/>
    <lineage>
        <taxon>Bacteria</taxon>
        <taxon>Bacillati</taxon>
        <taxon>Bacillota</taxon>
        <taxon>Bacilli</taxon>
        <taxon>Bacillales</taxon>
        <taxon>Staphylococcaceae</taxon>
        <taxon>Salinicoccus</taxon>
    </lineage>
</organism>
<accession>A0A0C2HDB7</accession>
<dbReference type="NCBIfam" id="NF003353">
    <property type="entry name" value="PRK04387.1"/>
    <property type="match status" value="1"/>
</dbReference>
<dbReference type="Proteomes" id="UP000527860">
    <property type="component" value="Unassembled WGS sequence"/>
</dbReference>
<dbReference type="SUPFAM" id="SSF158504">
    <property type="entry name" value="BH2638-like"/>
    <property type="match status" value="1"/>
</dbReference>
<reference evidence="1 3" key="1">
    <citation type="submission" date="2015-01" db="EMBL/GenBank/DDBJ databases">
        <title>Genome sequences of high lactate-tolerant strain Salinicoccus roseus W12 with industrial interest.</title>
        <authorList>
            <person name="Wang H."/>
            <person name="Yu B."/>
        </authorList>
    </citation>
    <scope>NUCLEOTIDE SEQUENCE [LARGE SCALE GENOMIC DNA]</scope>
    <source>
        <strain evidence="1 3">W12</strain>
    </source>
</reference>
<reference evidence="2 4" key="4">
    <citation type="submission" date="2022-12" db="EMBL/GenBank/DDBJ databases">
        <title>Genome analysis and biological profiling of marine Salinicoccus roseus MOSEL-ME25.</title>
        <authorList>
            <person name="Mirza F.T."/>
            <person name="Xie Y."/>
            <person name="Shinwari Z.K."/>
        </authorList>
    </citation>
    <scope>NUCLEOTIDE SEQUENCE [LARGE SCALE GENOMIC DNA]</scope>
    <source>
        <strain evidence="2 4">MOSEL-ME25</strain>
    </source>
</reference>
<evidence type="ECO:0000313" key="3">
    <source>
        <dbReference type="Proteomes" id="UP000031546"/>
    </source>
</evidence>
<comment type="caution">
    <text evidence="1">The sequence shown here is derived from an EMBL/GenBank/DDBJ whole genome shotgun (WGS) entry which is preliminary data.</text>
</comment>
<dbReference type="GeneID" id="77846396"/>
<dbReference type="InterPro" id="IPR007920">
    <property type="entry name" value="UPF0223"/>
</dbReference>
<dbReference type="PIRSF" id="PIRSF037260">
    <property type="entry name" value="UPF0223"/>
    <property type="match status" value="1"/>
</dbReference>
<name>A0A0C2HDB7_9STAP</name>
<evidence type="ECO:0000313" key="1">
    <source>
        <dbReference type="EMBL" id="KIH69674.1"/>
    </source>
</evidence>
<reference evidence="2" key="3">
    <citation type="submission" date="2020-04" db="EMBL/GenBank/DDBJ databases">
        <authorList>
            <person name="Tanveer F."/>
            <person name="Xie Y."/>
            <person name="Shinwari Z.K."/>
        </authorList>
    </citation>
    <scope>NUCLEOTIDE SEQUENCE</scope>
    <source>
        <strain evidence="2">MOSEL-ME25</strain>
    </source>
</reference>
<dbReference type="EMBL" id="JXII01000012">
    <property type="protein sequence ID" value="KIH69674.1"/>
    <property type="molecule type" value="Genomic_DNA"/>
</dbReference>
<evidence type="ECO:0000313" key="2">
    <source>
        <dbReference type="EMBL" id="MDB0579391.1"/>
    </source>
</evidence>
<dbReference type="Proteomes" id="UP000031546">
    <property type="component" value="Unassembled WGS sequence"/>
</dbReference>
<reference evidence="4" key="2">
    <citation type="submission" date="2020-04" db="EMBL/GenBank/DDBJ databases">
        <title>Genome analysis and biological profiling of marine Cellulosimicrobium funkei MOSEL-ME6.</title>
        <authorList>
            <person name="Tanveer F."/>
            <person name="Xie Y."/>
            <person name="Shinwari Z.K."/>
        </authorList>
    </citation>
    <scope>NUCLEOTIDE SEQUENCE [LARGE SCALE GENOMIC DNA]</scope>
    <source>
        <strain evidence="4">MOSEL-ME25</strain>
    </source>
</reference>
<dbReference type="EMBL" id="JABEVU030000001">
    <property type="protein sequence ID" value="MDB0579391.1"/>
    <property type="molecule type" value="Genomic_DNA"/>
</dbReference>
<dbReference type="InterPro" id="IPR023324">
    <property type="entry name" value="BH2638-like_sf"/>
</dbReference>
<evidence type="ECO:0000313" key="4">
    <source>
        <dbReference type="Proteomes" id="UP000527860"/>
    </source>
</evidence>
<dbReference type="STRING" id="45670.SN16_12675"/>
<keyword evidence="4" id="KW-1185">Reference proteome</keyword>
<proteinExistence type="predicted"/>
<dbReference type="AlphaFoldDB" id="A0A0C2HDB7"/>
<gene>
    <name evidence="2" type="ORF">F7P68_0002415</name>
    <name evidence="1" type="ORF">SN16_12675</name>
</gene>
<sequence>MEEYSYPIDVDWSTDEIIDVVAFFEAVEKAYDEGVSARELDEKYRRFKSVVPGKAEEKTLFREFKSNSGLESYAAVKLLKDAGNDDVIRI</sequence>
<dbReference type="RefSeq" id="WP_040107004.1">
    <property type="nucleotide sequence ID" value="NZ_JABEVU030000001.1"/>
</dbReference>
<dbReference type="Pfam" id="PF05256">
    <property type="entry name" value="UPF0223"/>
    <property type="match status" value="1"/>
</dbReference>
<dbReference type="Gene3D" id="1.10.220.80">
    <property type="entry name" value="BH2638-like"/>
    <property type="match status" value="1"/>
</dbReference>